<feature type="domain" description="Polymerase beta nucleotidyltransferase" evidence="8">
    <location>
        <begin position="21"/>
        <end position="92"/>
    </location>
</feature>
<dbReference type="InterPro" id="IPR041633">
    <property type="entry name" value="Polbeta"/>
</dbReference>
<dbReference type="SUPFAM" id="SSF81301">
    <property type="entry name" value="Nucleotidyltransferase"/>
    <property type="match status" value="1"/>
</dbReference>
<sequence>MNRNNIFNTIKKYREKSGDEFGILRIGVFGSLAKGQENSASDVDVVVDLNKQDLFRIIGIKQDLEDILVLKVDVISYRPGMNKFLKERIDQEAVYV</sequence>
<gene>
    <name evidence="9" type="ORF">Dthio_PD0719</name>
</gene>
<keyword evidence="4" id="KW-0479">Metal-binding</keyword>
<dbReference type="OrthoDB" id="5422227at2"/>
<keyword evidence="3" id="KW-0548">Nucleotidyltransferase</keyword>
<dbReference type="AlphaFoldDB" id="D6SRS2"/>
<dbReference type="Pfam" id="PF18765">
    <property type="entry name" value="Polbeta"/>
    <property type="match status" value="1"/>
</dbReference>
<dbReference type="InterPro" id="IPR043519">
    <property type="entry name" value="NT_sf"/>
</dbReference>
<comment type="cofactor">
    <cofactor evidence="1">
        <name>Mg(2+)</name>
        <dbReference type="ChEBI" id="CHEBI:18420"/>
    </cofactor>
</comment>
<keyword evidence="5" id="KW-0547">Nucleotide-binding</keyword>
<evidence type="ECO:0000256" key="5">
    <source>
        <dbReference type="ARBA" id="ARBA00022741"/>
    </source>
</evidence>
<dbReference type="EMBL" id="ACJN02000003">
    <property type="protein sequence ID" value="EFI33388.1"/>
    <property type="molecule type" value="Genomic_DNA"/>
</dbReference>
<reference evidence="9" key="1">
    <citation type="submission" date="2010-05" db="EMBL/GenBank/DDBJ databases">
        <title>The draft genome of Desulfonatronospira thiodismutans ASO3-1.</title>
        <authorList>
            <consortium name="US DOE Joint Genome Institute (JGI-PGF)"/>
            <person name="Lucas S."/>
            <person name="Copeland A."/>
            <person name="Lapidus A."/>
            <person name="Cheng J.-F."/>
            <person name="Bruce D."/>
            <person name="Goodwin L."/>
            <person name="Pitluck S."/>
            <person name="Chertkov O."/>
            <person name="Brettin T."/>
            <person name="Detter J.C."/>
            <person name="Han C."/>
            <person name="Land M.L."/>
            <person name="Hauser L."/>
            <person name="Kyrpides N."/>
            <person name="Mikhailova N."/>
            <person name="Muyzer G."/>
            <person name="Woyke T."/>
        </authorList>
    </citation>
    <scope>NUCLEOTIDE SEQUENCE [LARGE SCALE GENOMIC DNA]</scope>
    <source>
        <strain evidence="9">ASO3-1</strain>
    </source>
</reference>
<protein>
    <submittedName>
        <fullName evidence="9">DNA polymerase beta domain protein region</fullName>
    </submittedName>
</protein>
<evidence type="ECO:0000313" key="9">
    <source>
        <dbReference type="EMBL" id="EFI33388.1"/>
    </source>
</evidence>
<name>D6SRS2_9BACT</name>
<dbReference type="PANTHER" id="PTHR33571:SF14">
    <property type="entry name" value="PROTEIN ADENYLYLTRANSFERASE MJ0435-RELATED"/>
    <property type="match status" value="1"/>
</dbReference>
<evidence type="ECO:0000256" key="4">
    <source>
        <dbReference type="ARBA" id="ARBA00022723"/>
    </source>
</evidence>
<dbReference type="GO" id="GO:0005524">
    <property type="term" value="F:ATP binding"/>
    <property type="evidence" value="ECO:0007669"/>
    <property type="project" value="UniProtKB-KW"/>
</dbReference>
<evidence type="ECO:0000256" key="1">
    <source>
        <dbReference type="ARBA" id="ARBA00001946"/>
    </source>
</evidence>
<dbReference type="GO" id="GO:0016779">
    <property type="term" value="F:nucleotidyltransferase activity"/>
    <property type="evidence" value="ECO:0007669"/>
    <property type="project" value="UniProtKB-KW"/>
</dbReference>
<keyword evidence="10" id="KW-1185">Reference proteome</keyword>
<dbReference type="CDD" id="cd05403">
    <property type="entry name" value="NT_KNTase_like"/>
    <property type="match status" value="1"/>
</dbReference>
<evidence type="ECO:0000256" key="2">
    <source>
        <dbReference type="ARBA" id="ARBA00022679"/>
    </source>
</evidence>
<evidence type="ECO:0000256" key="6">
    <source>
        <dbReference type="ARBA" id="ARBA00022840"/>
    </source>
</evidence>
<dbReference type="eggNOG" id="COG1669">
    <property type="taxonomic scope" value="Bacteria"/>
</dbReference>
<comment type="caution">
    <text evidence="9">The sequence shown here is derived from an EMBL/GenBank/DDBJ whole genome shotgun (WGS) entry which is preliminary data.</text>
</comment>
<keyword evidence="2" id="KW-0808">Transferase</keyword>
<dbReference type="PANTHER" id="PTHR33571">
    <property type="entry name" value="SSL8005 PROTEIN"/>
    <property type="match status" value="1"/>
</dbReference>
<dbReference type="Gene3D" id="3.30.460.10">
    <property type="entry name" value="Beta Polymerase, domain 2"/>
    <property type="match status" value="1"/>
</dbReference>
<evidence type="ECO:0000313" key="10">
    <source>
        <dbReference type="Proteomes" id="UP000005496"/>
    </source>
</evidence>
<proteinExistence type="predicted"/>
<evidence type="ECO:0000259" key="8">
    <source>
        <dbReference type="Pfam" id="PF18765"/>
    </source>
</evidence>
<evidence type="ECO:0000256" key="7">
    <source>
        <dbReference type="ARBA" id="ARBA00022842"/>
    </source>
</evidence>
<evidence type="ECO:0000256" key="3">
    <source>
        <dbReference type="ARBA" id="ARBA00022695"/>
    </source>
</evidence>
<dbReference type="GO" id="GO:0046872">
    <property type="term" value="F:metal ion binding"/>
    <property type="evidence" value="ECO:0007669"/>
    <property type="project" value="UniProtKB-KW"/>
</dbReference>
<dbReference type="Proteomes" id="UP000005496">
    <property type="component" value="Unassembled WGS sequence"/>
</dbReference>
<dbReference type="InterPro" id="IPR052038">
    <property type="entry name" value="Type-VII_TA_antitoxin"/>
</dbReference>
<dbReference type="RefSeq" id="WP_008870746.1">
    <property type="nucleotide sequence ID" value="NZ_ACJN02000003.1"/>
</dbReference>
<organism evidence="9 10">
    <name type="scientific">Desulfonatronospira thiodismutans ASO3-1</name>
    <dbReference type="NCBI Taxonomy" id="555779"/>
    <lineage>
        <taxon>Bacteria</taxon>
        <taxon>Pseudomonadati</taxon>
        <taxon>Thermodesulfobacteriota</taxon>
        <taxon>Desulfovibrionia</taxon>
        <taxon>Desulfovibrionales</taxon>
        <taxon>Desulfonatronovibrionaceae</taxon>
        <taxon>Desulfonatronospira</taxon>
    </lineage>
</organism>
<keyword evidence="7" id="KW-0460">Magnesium</keyword>
<keyword evidence="6" id="KW-0067">ATP-binding</keyword>
<accession>D6SRS2</accession>